<dbReference type="InterPro" id="IPR028939">
    <property type="entry name" value="P5C_Rdtase_cat_N"/>
</dbReference>
<dbReference type="NCBIfam" id="TIGR00112">
    <property type="entry name" value="proC"/>
    <property type="match status" value="1"/>
</dbReference>
<evidence type="ECO:0000259" key="8">
    <source>
        <dbReference type="Pfam" id="PF14748"/>
    </source>
</evidence>
<comment type="similarity">
    <text evidence="1 4">Belongs to the pyrroline-5-carboxylate reductase family.</text>
</comment>
<comment type="subcellular location">
    <subcellularLocation>
        <location evidence="4">Cytoplasm</location>
    </subcellularLocation>
</comment>
<keyword evidence="4" id="KW-0963">Cytoplasm</keyword>
<feature type="domain" description="Pyrroline-5-carboxylate reductase dimerisation" evidence="8">
    <location>
        <begin position="159"/>
        <end position="260"/>
    </location>
</feature>
<evidence type="ECO:0000313" key="9">
    <source>
        <dbReference type="EMBL" id="RZS92476.1"/>
    </source>
</evidence>
<comment type="pathway">
    <text evidence="4">Amino-acid biosynthesis; L-proline biosynthesis; L-proline from L-glutamate 5-semialdehyde: step 1/1.</text>
</comment>
<keyword evidence="2 4" id="KW-0521">NADP</keyword>
<dbReference type="EC" id="1.5.1.2" evidence="4 5"/>
<evidence type="ECO:0000256" key="3">
    <source>
        <dbReference type="ARBA" id="ARBA00023002"/>
    </source>
</evidence>
<accession>A0A4Q7NYF9</accession>
<comment type="catalytic activity">
    <reaction evidence="4">
        <text>L-proline + NAD(+) = (S)-1-pyrroline-5-carboxylate + NADH + 2 H(+)</text>
        <dbReference type="Rhea" id="RHEA:14105"/>
        <dbReference type="ChEBI" id="CHEBI:15378"/>
        <dbReference type="ChEBI" id="CHEBI:17388"/>
        <dbReference type="ChEBI" id="CHEBI:57540"/>
        <dbReference type="ChEBI" id="CHEBI:57945"/>
        <dbReference type="ChEBI" id="CHEBI:60039"/>
        <dbReference type="EC" id="1.5.1.2"/>
    </reaction>
</comment>
<comment type="function">
    <text evidence="4">Catalyzes the reduction of 1-pyrroline-5-carboxylate (PCA) to L-proline.</text>
</comment>
<gene>
    <name evidence="4" type="primary">proC</name>
    <name evidence="9" type="ORF">EV197_2614</name>
</gene>
<evidence type="ECO:0000256" key="1">
    <source>
        <dbReference type="ARBA" id="ARBA00005525"/>
    </source>
</evidence>
<dbReference type="Pfam" id="PF14748">
    <property type="entry name" value="P5CR_dimer"/>
    <property type="match status" value="1"/>
</dbReference>
<comment type="caution">
    <text evidence="9">The sequence shown here is derived from an EMBL/GenBank/DDBJ whole genome shotgun (WGS) entry which is preliminary data.</text>
</comment>
<dbReference type="UniPathway" id="UPA00098">
    <property type="reaction ID" value="UER00361"/>
</dbReference>
<dbReference type="FunFam" id="1.10.3730.10:FF:000001">
    <property type="entry name" value="Pyrroline-5-carboxylate reductase"/>
    <property type="match status" value="1"/>
</dbReference>
<dbReference type="AlphaFoldDB" id="A0A4Q7NYF9"/>
<dbReference type="OrthoDB" id="9805754at2"/>
<evidence type="ECO:0000256" key="5">
    <source>
        <dbReference type="NCBIfam" id="TIGR00112"/>
    </source>
</evidence>
<dbReference type="PANTHER" id="PTHR11645">
    <property type="entry name" value="PYRROLINE-5-CARBOXYLATE REDUCTASE"/>
    <property type="match status" value="1"/>
</dbReference>
<feature type="binding site" evidence="6">
    <location>
        <begin position="7"/>
        <end position="12"/>
    </location>
    <ligand>
        <name>NADP(+)</name>
        <dbReference type="ChEBI" id="CHEBI:58349"/>
    </ligand>
</feature>
<evidence type="ECO:0000313" key="10">
    <source>
        <dbReference type="Proteomes" id="UP000292262"/>
    </source>
</evidence>
<dbReference type="InterPro" id="IPR000304">
    <property type="entry name" value="Pyrroline-COOH_reductase"/>
</dbReference>
<keyword evidence="4" id="KW-0641">Proline biosynthesis</keyword>
<dbReference type="InterPro" id="IPR029036">
    <property type="entry name" value="P5CR_dimer"/>
</dbReference>
<comment type="catalytic activity">
    <reaction evidence="4">
        <text>L-proline + NADP(+) = (S)-1-pyrroline-5-carboxylate + NADPH + 2 H(+)</text>
        <dbReference type="Rhea" id="RHEA:14109"/>
        <dbReference type="ChEBI" id="CHEBI:15378"/>
        <dbReference type="ChEBI" id="CHEBI:17388"/>
        <dbReference type="ChEBI" id="CHEBI:57783"/>
        <dbReference type="ChEBI" id="CHEBI:58349"/>
        <dbReference type="ChEBI" id="CHEBI:60039"/>
        <dbReference type="EC" id="1.5.1.2"/>
    </reaction>
</comment>
<dbReference type="SUPFAM" id="SSF48179">
    <property type="entry name" value="6-phosphogluconate dehydrogenase C-terminal domain-like"/>
    <property type="match status" value="1"/>
</dbReference>
<dbReference type="PIRSF" id="PIRSF000193">
    <property type="entry name" value="Pyrrol-5-carb_rd"/>
    <property type="match status" value="1"/>
</dbReference>
<dbReference type="InterPro" id="IPR008927">
    <property type="entry name" value="6-PGluconate_DH-like_C_sf"/>
</dbReference>
<dbReference type="GO" id="GO:0055129">
    <property type="term" value="P:L-proline biosynthetic process"/>
    <property type="evidence" value="ECO:0007669"/>
    <property type="project" value="UniProtKB-UniRule"/>
</dbReference>
<feature type="domain" description="Pyrroline-5-carboxylate reductase catalytic N-terminal" evidence="7">
    <location>
        <begin position="3"/>
        <end position="97"/>
    </location>
</feature>
<organism evidence="9 10">
    <name type="scientific">Aquimarina brevivitae</name>
    <dbReference type="NCBI Taxonomy" id="323412"/>
    <lineage>
        <taxon>Bacteria</taxon>
        <taxon>Pseudomonadati</taxon>
        <taxon>Bacteroidota</taxon>
        <taxon>Flavobacteriia</taxon>
        <taxon>Flavobacteriales</taxon>
        <taxon>Flavobacteriaceae</taxon>
        <taxon>Aquimarina</taxon>
    </lineage>
</organism>
<dbReference type="Gene3D" id="3.40.50.720">
    <property type="entry name" value="NAD(P)-binding Rossmann-like Domain"/>
    <property type="match status" value="1"/>
</dbReference>
<protein>
    <recommendedName>
        <fullName evidence="4 5">Pyrroline-5-carboxylate reductase</fullName>
        <shortName evidence="4">P5C reductase</shortName>
        <shortName evidence="4">P5CR</shortName>
        <ecNumber evidence="4 5">1.5.1.2</ecNumber>
    </recommendedName>
    <alternativeName>
        <fullName evidence="4">PCA reductase</fullName>
    </alternativeName>
</protein>
<keyword evidence="10" id="KW-1185">Reference proteome</keyword>
<dbReference type="SUPFAM" id="SSF51735">
    <property type="entry name" value="NAD(P)-binding Rossmann-fold domains"/>
    <property type="match status" value="1"/>
</dbReference>
<keyword evidence="4" id="KW-0028">Amino-acid biosynthesis</keyword>
<sequence>MEKITLIGCGNLGKSILAGLLASELFSKDQITVVDKSKTNLSFVKDHYKIPVEDEIEPAVKNVKWIIVCVQPKQIDAVLQKLKGIITEDQVVISTVTGVAIAEIEAVLPNQKVVRVMPNTGAAKQLSMTCMAANAAATPALPMISKIFDTIGKTLVIEERLIQAATVLGASGIAFFLRFLRAMIQGGIQMGFHPEEAQLIAVQTAIGAATLVSENGTHPEMEIDKVTTPQGCTIAGLNEMEHQGLSSSVIKGVMASYEKINTIKS</sequence>
<reference evidence="9 10" key="1">
    <citation type="submission" date="2019-02" db="EMBL/GenBank/DDBJ databases">
        <title>Genomic Encyclopedia of Type Strains, Phase IV (KMG-IV): sequencing the most valuable type-strain genomes for metagenomic binning, comparative biology and taxonomic classification.</title>
        <authorList>
            <person name="Goeker M."/>
        </authorList>
    </citation>
    <scope>NUCLEOTIDE SEQUENCE [LARGE SCALE GENOMIC DNA]</scope>
    <source>
        <strain evidence="9 10">DSM 17196</strain>
    </source>
</reference>
<evidence type="ECO:0000256" key="4">
    <source>
        <dbReference type="HAMAP-Rule" id="MF_01925"/>
    </source>
</evidence>
<dbReference type="PANTHER" id="PTHR11645:SF0">
    <property type="entry name" value="PYRROLINE-5-CARBOXYLATE REDUCTASE 3"/>
    <property type="match status" value="1"/>
</dbReference>
<dbReference type="Pfam" id="PF03807">
    <property type="entry name" value="F420_oxidored"/>
    <property type="match status" value="1"/>
</dbReference>
<dbReference type="EMBL" id="SGXE01000003">
    <property type="protein sequence ID" value="RZS92476.1"/>
    <property type="molecule type" value="Genomic_DNA"/>
</dbReference>
<proteinExistence type="inferred from homology"/>
<dbReference type="Gene3D" id="1.10.3730.10">
    <property type="entry name" value="ProC C-terminal domain-like"/>
    <property type="match status" value="1"/>
</dbReference>
<dbReference type="GO" id="GO:0004735">
    <property type="term" value="F:pyrroline-5-carboxylate reductase activity"/>
    <property type="evidence" value="ECO:0007669"/>
    <property type="project" value="UniProtKB-UniRule"/>
</dbReference>
<dbReference type="GO" id="GO:0005737">
    <property type="term" value="C:cytoplasm"/>
    <property type="evidence" value="ECO:0007669"/>
    <property type="project" value="UniProtKB-SubCell"/>
</dbReference>
<evidence type="ECO:0000256" key="2">
    <source>
        <dbReference type="ARBA" id="ARBA00022857"/>
    </source>
</evidence>
<name>A0A4Q7NYF9_9FLAO</name>
<dbReference type="Proteomes" id="UP000292262">
    <property type="component" value="Unassembled WGS sequence"/>
</dbReference>
<keyword evidence="3 4" id="KW-0560">Oxidoreductase</keyword>
<evidence type="ECO:0000259" key="7">
    <source>
        <dbReference type="Pfam" id="PF03807"/>
    </source>
</evidence>
<evidence type="ECO:0000256" key="6">
    <source>
        <dbReference type="PIRSR" id="PIRSR000193-1"/>
    </source>
</evidence>
<dbReference type="InterPro" id="IPR036291">
    <property type="entry name" value="NAD(P)-bd_dom_sf"/>
</dbReference>
<dbReference type="HAMAP" id="MF_01925">
    <property type="entry name" value="P5C_reductase"/>
    <property type="match status" value="1"/>
</dbReference>
<dbReference type="RefSeq" id="WP_130287156.1">
    <property type="nucleotide sequence ID" value="NZ_SGXE01000003.1"/>
</dbReference>